<feature type="domain" description="Acyl-CoA thioester hydrolase/bile acid-CoA amino acid N-acetyltransferase" evidence="4">
    <location>
        <begin position="14"/>
        <end position="143"/>
    </location>
</feature>
<keyword evidence="2" id="KW-0276">Fatty acid metabolism</keyword>
<feature type="domain" description="BAAT/Acyl-CoA thioester hydrolase C-terminal" evidence="5">
    <location>
        <begin position="207"/>
        <end position="409"/>
    </location>
</feature>
<dbReference type="AlphaFoldDB" id="A0AAV7AB24"/>
<dbReference type="Gene3D" id="2.60.40.2240">
    <property type="entry name" value="Acyl-CoA thioester hydrolase/BAAT N-terminal domain"/>
    <property type="match status" value="1"/>
</dbReference>
<dbReference type="GO" id="GO:0006631">
    <property type="term" value="P:fatty acid metabolic process"/>
    <property type="evidence" value="ECO:0007669"/>
    <property type="project" value="UniProtKB-KW"/>
</dbReference>
<keyword evidence="2" id="KW-0443">Lipid metabolism</keyword>
<keyword evidence="7" id="KW-1185">Reference proteome</keyword>
<dbReference type="EMBL" id="WNYA01000008">
    <property type="protein sequence ID" value="KAG8558551.1"/>
    <property type="molecule type" value="Genomic_DNA"/>
</dbReference>
<evidence type="ECO:0000256" key="1">
    <source>
        <dbReference type="ARBA" id="ARBA00006538"/>
    </source>
</evidence>
<feature type="active site" description="Charge relay system" evidence="3">
    <location>
        <position position="359"/>
    </location>
</feature>
<dbReference type="PANTHER" id="PTHR10824">
    <property type="entry name" value="ACYL-COENZYME A THIOESTERASE-RELATED"/>
    <property type="match status" value="1"/>
</dbReference>
<evidence type="ECO:0000256" key="3">
    <source>
        <dbReference type="PIRSR" id="PIRSR016521-1"/>
    </source>
</evidence>
<evidence type="ECO:0000259" key="4">
    <source>
        <dbReference type="Pfam" id="PF04775"/>
    </source>
</evidence>
<dbReference type="InterPro" id="IPR042490">
    <property type="entry name" value="Thio_Ohase/BAAT_N"/>
</dbReference>
<organism evidence="6 7">
    <name type="scientific">Engystomops pustulosus</name>
    <name type="common">Tungara frog</name>
    <name type="synonym">Physalaemus pustulosus</name>
    <dbReference type="NCBI Taxonomy" id="76066"/>
    <lineage>
        <taxon>Eukaryota</taxon>
        <taxon>Metazoa</taxon>
        <taxon>Chordata</taxon>
        <taxon>Craniata</taxon>
        <taxon>Vertebrata</taxon>
        <taxon>Euteleostomi</taxon>
        <taxon>Amphibia</taxon>
        <taxon>Batrachia</taxon>
        <taxon>Anura</taxon>
        <taxon>Neobatrachia</taxon>
        <taxon>Hyloidea</taxon>
        <taxon>Leptodactylidae</taxon>
        <taxon>Leiuperinae</taxon>
        <taxon>Engystomops</taxon>
    </lineage>
</organism>
<evidence type="ECO:0000259" key="5">
    <source>
        <dbReference type="Pfam" id="PF08840"/>
    </source>
</evidence>
<dbReference type="Gene3D" id="3.40.50.1820">
    <property type="entry name" value="alpha/beta hydrolase"/>
    <property type="match status" value="1"/>
</dbReference>
<dbReference type="GO" id="GO:0005777">
    <property type="term" value="C:peroxisome"/>
    <property type="evidence" value="ECO:0007669"/>
    <property type="project" value="TreeGrafter"/>
</dbReference>
<feature type="active site" description="Charge relay system" evidence="3">
    <location>
        <position position="325"/>
    </location>
</feature>
<dbReference type="SUPFAM" id="SSF53474">
    <property type="entry name" value="alpha/beta-Hydrolases"/>
    <property type="match status" value="1"/>
</dbReference>
<dbReference type="GO" id="GO:0047617">
    <property type="term" value="F:fatty acyl-CoA hydrolase activity"/>
    <property type="evidence" value="ECO:0007669"/>
    <property type="project" value="TreeGrafter"/>
</dbReference>
<dbReference type="GO" id="GO:0006637">
    <property type="term" value="P:acyl-CoA metabolic process"/>
    <property type="evidence" value="ECO:0007669"/>
    <property type="project" value="InterPro"/>
</dbReference>
<accession>A0AAV7AB24</accession>
<protein>
    <submittedName>
        <fullName evidence="6">Uncharacterized protein</fullName>
    </submittedName>
</protein>
<dbReference type="PIRSF" id="PIRSF016521">
    <property type="entry name" value="Acyl-CoA_hydro"/>
    <property type="match status" value="1"/>
</dbReference>
<dbReference type="FunFam" id="3.40.50.1820:FF:000024">
    <property type="entry name" value="acyl-coenzyme A thioesterase 4"/>
    <property type="match status" value="1"/>
</dbReference>
<dbReference type="Pfam" id="PF04775">
    <property type="entry name" value="Bile_Hydr_Trans"/>
    <property type="match status" value="1"/>
</dbReference>
<comment type="similarity">
    <text evidence="1">Belongs to the C/M/P thioester hydrolase family.</text>
</comment>
<dbReference type="FunFam" id="2.60.40.2240:FF:000001">
    <property type="entry name" value="acyl-coenzyme A thioesterase 4"/>
    <property type="match status" value="1"/>
</dbReference>
<dbReference type="Pfam" id="PF08840">
    <property type="entry name" value="BAAT_C"/>
    <property type="match status" value="1"/>
</dbReference>
<dbReference type="InterPro" id="IPR029058">
    <property type="entry name" value="AB_hydrolase_fold"/>
</dbReference>
<evidence type="ECO:0000313" key="6">
    <source>
        <dbReference type="EMBL" id="KAG8558551.1"/>
    </source>
</evidence>
<feature type="active site" description="Charge relay system" evidence="3">
    <location>
        <position position="235"/>
    </location>
</feature>
<reference evidence="6" key="1">
    <citation type="thesis" date="2020" institute="ProQuest LLC" country="789 East Eisenhower Parkway, Ann Arbor, MI, USA">
        <title>Comparative Genomics and Chromosome Evolution.</title>
        <authorList>
            <person name="Mudd A.B."/>
        </authorList>
    </citation>
    <scope>NUCLEOTIDE SEQUENCE</scope>
    <source>
        <strain evidence="6">237g6f4</strain>
        <tissue evidence="6">Blood</tissue>
    </source>
</reference>
<evidence type="ECO:0000256" key="2">
    <source>
        <dbReference type="ARBA" id="ARBA00022832"/>
    </source>
</evidence>
<dbReference type="Proteomes" id="UP000824782">
    <property type="component" value="Unassembled WGS sequence"/>
</dbReference>
<gene>
    <name evidence="6" type="ORF">GDO81_017043</name>
</gene>
<name>A0AAV7AB24_ENGPU</name>
<dbReference type="InterPro" id="IPR006862">
    <property type="entry name" value="Thio_Ohase/aa_AcTrfase"/>
</dbReference>
<comment type="caution">
    <text evidence="6">The sequence shown here is derived from an EMBL/GenBank/DDBJ whole genome shotgun (WGS) entry which is preliminary data.</text>
</comment>
<dbReference type="InterPro" id="IPR014940">
    <property type="entry name" value="BAAT_C"/>
</dbReference>
<dbReference type="PANTHER" id="PTHR10824:SF18">
    <property type="entry name" value="BILE ACID-COA:AMINO ACID N-ACYLTRANSFERASE"/>
    <property type="match status" value="1"/>
</dbReference>
<sequence>MANLTVVPEKGLADEPMQIKVTGLQPYQKVTIRLTLKDDKDQLFQSRAFYEADNIGEISLDKTAAIGGTYQGIHPMGLVWSLKPLKPFQSPVKKDVENSPFQYTVDLFDSVSIGLSPDPQPSLTKTCIRWHMAPGIQKIQIREGRIRGTLFHPTEGKGSYPGVIDLSGGAGGLTEYRASLLASRGFVVLALAYFGYSDLPRSFQKLHLEYFEEAIDLLLKHPKVSKPKVGVLGVSKGAEIALVLASYLPQVGATVSINGTCNVFGGSIYHKGKILIKGTPYTQEKMVITSEGLLKTAGFYQECPSSLIPVEKAQGSILFVAGEADQYYNSKYFAAVASYRMRKNGQNKGRMISYPGAGHLIEPPGFPFCWASNLRGHNIPIIWGGEMIPHCEAENSVWKELQGSMHRELSHLHRSKL</sequence>
<evidence type="ECO:0000313" key="7">
    <source>
        <dbReference type="Proteomes" id="UP000824782"/>
    </source>
</evidence>
<dbReference type="InterPro" id="IPR016662">
    <property type="entry name" value="Acyl-CoA_thioEstase_long-chain"/>
</dbReference>
<proteinExistence type="inferred from homology"/>